<dbReference type="InterPro" id="IPR039528">
    <property type="entry name" value="DPM1-like"/>
</dbReference>
<organism evidence="5 6">
    <name type="scientific">candidate division WOR_3 bacterium SM23_60</name>
    <dbReference type="NCBI Taxonomy" id="1703780"/>
    <lineage>
        <taxon>Bacteria</taxon>
        <taxon>Bacteria division WOR-3</taxon>
    </lineage>
</organism>
<comment type="similarity">
    <text evidence="1">Belongs to the glycosyltransferase 2 family.</text>
</comment>
<dbReference type="GO" id="GO:0004582">
    <property type="term" value="F:dolichyl-phosphate beta-D-mannosyltransferase activity"/>
    <property type="evidence" value="ECO:0007669"/>
    <property type="project" value="InterPro"/>
</dbReference>
<accession>A0A0S8GLM1</accession>
<dbReference type="CDD" id="cd06442">
    <property type="entry name" value="DPM1_like"/>
    <property type="match status" value="1"/>
</dbReference>
<dbReference type="InterPro" id="IPR001173">
    <property type="entry name" value="Glyco_trans_2-like"/>
</dbReference>
<evidence type="ECO:0000259" key="4">
    <source>
        <dbReference type="Pfam" id="PF00535"/>
    </source>
</evidence>
<name>A0A0S8GLM1_UNCW3</name>
<evidence type="ECO:0000313" key="5">
    <source>
        <dbReference type="EMBL" id="KPK73847.1"/>
    </source>
</evidence>
<dbReference type="GO" id="GO:0009247">
    <property type="term" value="P:glycolipid biosynthetic process"/>
    <property type="evidence" value="ECO:0007669"/>
    <property type="project" value="TreeGrafter"/>
</dbReference>
<dbReference type="InterPro" id="IPR029044">
    <property type="entry name" value="Nucleotide-diphossugar_trans"/>
</dbReference>
<dbReference type="Gene3D" id="3.90.550.10">
    <property type="entry name" value="Spore Coat Polysaccharide Biosynthesis Protein SpsA, Chain A"/>
    <property type="match status" value="1"/>
</dbReference>
<dbReference type="Pfam" id="PF00535">
    <property type="entry name" value="Glycos_transf_2"/>
    <property type="match status" value="1"/>
</dbReference>
<proteinExistence type="inferred from homology"/>
<protein>
    <submittedName>
        <fullName evidence="5">Dolichyl-phosphate beta-D-mannosyltransferase</fullName>
    </submittedName>
</protein>
<dbReference type="Proteomes" id="UP000051096">
    <property type="component" value="Unassembled WGS sequence"/>
</dbReference>
<dbReference type="PANTHER" id="PTHR43398">
    <property type="entry name" value="DOLICHOL-PHOSPHATE MANNOSYLTRANSFERASE SUBUNIT 1"/>
    <property type="match status" value="1"/>
</dbReference>
<keyword evidence="2 5" id="KW-0328">Glycosyltransferase</keyword>
<dbReference type="FunFam" id="3.90.550.10:FF:000122">
    <property type="entry name" value="Dolichol-phosphate mannosyltransferase subunit 1"/>
    <property type="match status" value="1"/>
</dbReference>
<dbReference type="GO" id="GO:0016020">
    <property type="term" value="C:membrane"/>
    <property type="evidence" value="ECO:0007669"/>
    <property type="project" value="GOC"/>
</dbReference>
<dbReference type="AlphaFoldDB" id="A0A0S8GLM1"/>
<dbReference type="PANTHER" id="PTHR43398:SF1">
    <property type="entry name" value="DOLICHOL-PHOSPHATE MANNOSYLTRANSFERASE SUBUNIT 1"/>
    <property type="match status" value="1"/>
</dbReference>
<evidence type="ECO:0000313" key="6">
    <source>
        <dbReference type="Proteomes" id="UP000051096"/>
    </source>
</evidence>
<reference evidence="5 6" key="1">
    <citation type="journal article" date="2015" name="Microbiome">
        <title>Genomic resolution of linkages in carbon, nitrogen, and sulfur cycling among widespread estuary sediment bacteria.</title>
        <authorList>
            <person name="Baker B.J."/>
            <person name="Lazar C.S."/>
            <person name="Teske A.P."/>
            <person name="Dick G.J."/>
        </authorList>
    </citation>
    <scope>NUCLEOTIDE SEQUENCE [LARGE SCALE GENOMIC DNA]</scope>
    <source>
        <strain evidence="5">SM23_60</strain>
    </source>
</reference>
<gene>
    <name evidence="5" type="ORF">AMJ87_00430</name>
</gene>
<evidence type="ECO:0000256" key="3">
    <source>
        <dbReference type="ARBA" id="ARBA00022679"/>
    </source>
</evidence>
<evidence type="ECO:0000256" key="2">
    <source>
        <dbReference type="ARBA" id="ARBA00022676"/>
    </source>
</evidence>
<dbReference type="EMBL" id="LJUO01000002">
    <property type="protein sequence ID" value="KPK73847.1"/>
    <property type="molecule type" value="Genomic_DNA"/>
</dbReference>
<comment type="caution">
    <text evidence="5">The sequence shown here is derived from an EMBL/GenBank/DDBJ whole genome shotgun (WGS) entry which is preliminary data.</text>
</comment>
<sequence>MNMQKGLVIIPTYNESPNIEKIINIILAVSNQLDVLVIDDNSPDNTALIIKKMRSNNPRVHLLTRPRKMGLGTAYVMGFDYALKNDYEYAFEMDADFSHDPIELPNFINLLKEHDLVIGSRYKQGVSVVNWPMKRLLLSFFACIFARIVTGVPVKDLTSGFKCYSRKALATVDWQKFDVGGYGFQIQSVYSVFKAGLRIKEIPIIFVERRSGESKMSKRIIWEAFWLVWKLRILSIFNGKRYLKK</sequence>
<dbReference type="SUPFAM" id="SSF53448">
    <property type="entry name" value="Nucleotide-diphospho-sugar transferases"/>
    <property type="match status" value="1"/>
</dbReference>
<keyword evidence="3 5" id="KW-0808">Transferase</keyword>
<feature type="domain" description="Glycosyltransferase 2-like" evidence="4">
    <location>
        <begin position="8"/>
        <end position="170"/>
    </location>
</feature>
<evidence type="ECO:0000256" key="1">
    <source>
        <dbReference type="ARBA" id="ARBA00006739"/>
    </source>
</evidence>